<proteinExistence type="predicted"/>
<feature type="coiled-coil region" evidence="1">
    <location>
        <begin position="124"/>
        <end position="154"/>
    </location>
</feature>
<sequence>MLMPRFVFLFFLFFSFQLSAQHYNIEVQLDGAPDKTVQLAYHYLGKIYAADSAKLDAKGHGVLTGDTVLTQGLYKILVDKDHHFDFLLGADQDFKISNSTFAGKDAKIEGAAESEAFVDYMNFLADLQQQSASLNKAYQNADAAEKEKIVQQREALNNQMYEYWAMVDEKYPDSFLYKFLTANYVPKLDESTLSNEIQENDSLLLIARFNYQKEHFWDYFDYTDERYLYTPFYKTKLETWFNKVLYPGYDSVKPYVYQFIEDVRPNKRLFQFATSFFLNASINSNIMGMDALFVDIARDYYLSGEAFWATEESLETIRENVLFMQDNLIGEIAPDLTLESFDGEFINLHQIESKLTVVLIYEPNCSHCKVFVPEFYKEVYLPNKDNGLTVYAIYSMDDKEEWTEFLAKHNMFDWINVWDPQHTSRFKIKYDARKTPGVHLLDQNKKIIGKKMTVEQLKEIIPLELN</sequence>
<dbReference type="Proteomes" id="UP000032544">
    <property type="component" value="Unassembled WGS sequence"/>
</dbReference>
<dbReference type="GO" id="GO:0016491">
    <property type="term" value="F:oxidoreductase activity"/>
    <property type="evidence" value="ECO:0007669"/>
    <property type="project" value="InterPro"/>
</dbReference>
<keyword evidence="5" id="KW-1185">Reference proteome</keyword>
<gene>
    <name evidence="4" type="ORF">LH29_21610</name>
</gene>
<dbReference type="InterPro" id="IPR013766">
    <property type="entry name" value="Thioredoxin_domain"/>
</dbReference>
<reference evidence="4 5" key="1">
    <citation type="submission" date="2014-09" db="EMBL/GenBank/DDBJ databases">
        <title>Draft Genome Sequence of Draconibacterium sp. JN14CK-3.</title>
        <authorList>
            <person name="Dong C."/>
            <person name="Lai Q."/>
            <person name="Shao Z."/>
        </authorList>
    </citation>
    <scope>NUCLEOTIDE SEQUENCE [LARGE SCALE GENOMIC DNA]</scope>
    <source>
        <strain evidence="4 5">JN14CK-3</strain>
    </source>
</reference>
<evidence type="ECO:0000256" key="1">
    <source>
        <dbReference type="SAM" id="Coils"/>
    </source>
</evidence>
<dbReference type="PROSITE" id="PS51352">
    <property type="entry name" value="THIOREDOXIN_2"/>
    <property type="match status" value="1"/>
</dbReference>
<evidence type="ECO:0000313" key="5">
    <source>
        <dbReference type="Proteomes" id="UP000032544"/>
    </source>
</evidence>
<feature type="domain" description="Thioredoxin" evidence="3">
    <location>
        <begin position="327"/>
        <end position="466"/>
    </location>
</feature>
<accession>A0A0D8J797</accession>
<name>A0A0D8J797_9BACT</name>
<feature type="signal peptide" evidence="2">
    <location>
        <begin position="1"/>
        <end position="20"/>
    </location>
</feature>
<dbReference type="InterPro" id="IPR050553">
    <property type="entry name" value="Thioredoxin_ResA/DsbE_sf"/>
</dbReference>
<dbReference type="PANTHER" id="PTHR42852">
    <property type="entry name" value="THIOL:DISULFIDE INTERCHANGE PROTEIN DSBE"/>
    <property type="match status" value="1"/>
</dbReference>
<organism evidence="4 5">
    <name type="scientific">Draconibacterium sediminis</name>
    <dbReference type="NCBI Taxonomy" id="1544798"/>
    <lineage>
        <taxon>Bacteria</taxon>
        <taxon>Pseudomonadati</taxon>
        <taxon>Bacteroidota</taxon>
        <taxon>Bacteroidia</taxon>
        <taxon>Marinilabiliales</taxon>
        <taxon>Prolixibacteraceae</taxon>
        <taxon>Draconibacterium</taxon>
    </lineage>
</organism>
<dbReference type="STRING" id="1544798.LH29_21610"/>
<dbReference type="SUPFAM" id="SSF52833">
    <property type="entry name" value="Thioredoxin-like"/>
    <property type="match status" value="1"/>
</dbReference>
<protein>
    <recommendedName>
        <fullName evidence="3">Thioredoxin domain-containing protein</fullName>
    </recommendedName>
</protein>
<dbReference type="Gene3D" id="3.40.30.10">
    <property type="entry name" value="Glutaredoxin"/>
    <property type="match status" value="1"/>
</dbReference>
<dbReference type="EMBL" id="JRHC01000006">
    <property type="protein sequence ID" value="KJF42381.1"/>
    <property type="molecule type" value="Genomic_DNA"/>
</dbReference>
<evidence type="ECO:0000313" key="4">
    <source>
        <dbReference type="EMBL" id="KJF42381.1"/>
    </source>
</evidence>
<dbReference type="PANTHER" id="PTHR42852:SF13">
    <property type="entry name" value="PROTEIN DIPZ"/>
    <property type="match status" value="1"/>
</dbReference>
<evidence type="ECO:0000259" key="3">
    <source>
        <dbReference type="PROSITE" id="PS51352"/>
    </source>
</evidence>
<keyword evidence="2" id="KW-0732">Signal</keyword>
<dbReference type="AlphaFoldDB" id="A0A0D8J797"/>
<evidence type="ECO:0000256" key="2">
    <source>
        <dbReference type="SAM" id="SignalP"/>
    </source>
</evidence>
<dbReference type="InterPro" id="IPR000866">
    <property type="entry name" value="AhpC/TSA"/>
</dbReference>
<dbReference type="Pfam" id="PF00578">
    <property type="entry name" value="AhpC-TSA"/>
    <property type="match status" value="1"/>
</dbReference>
<comment type="caution">
    <text evidence="4">The sequence shown here is derived from an EMBL/GenBank/DDBJ whole genome shotgun (WGS) entry which is preliminary data.</text>
</comment>
<dbReference type="GO" id="GO:0016209">
    <property type="term" value="F:antioxidant activity"/>
    <property type="evidence" value="ECO:0007669"/>
    <property type="project" value="InterPro"/>
</dbReference>
<feature type="chain" id="PRO_5002330933" description="Thioredoxin domain-containing protein" evidence="2">
    <location>
        <begin position="21"/>
        <end position="466"/>
    </location>
</feature>
<dbReference type="OrthoDB" id="9805634at2"/>
<dbReference type="InterPro" id="IPR036249">
    <property type="entry name" value="Thioredoxin-like_sf"/>
</dbReference>
<keyword evidence="1" id="KW-0175">Coiled coil</keyword>